<dbReference type="PANTHER" id="PTHR43243:SF4">
    <property type="entry name" value="CATIONIC AMINO ACID TRANSPORTER 4"/>
    <property type="match status" value="1"/>
</dbReference>
<evidence type="ECO:0000256" key="1">
    <source>
        <dbReference type="ARBA" id="ARBA00004141"/>
    </source>
</evidence>
<evidence type="ECO:0000256" key="4">
    <source>
        <dbReference type="ARBA" id="ARBA00022989"/>
    </source>
</evidence>
<feature type="transmembrane region" description="Helical" evidence="6">
    <location>
        <begin position="410"/>
        <end position="429"/>
    </location>
</feature>
<name>A0A1I6QEJ8_9BACL</name>
<evidence type="ECO:0000313" key="7">
    <source>
        <dbReference type="EMBL" id="SFS50822.1"/>
    </source>
</evidence>
<dbReference type="Pfam" id="PF13520">
    <property type="entry name" value="AA_permease_2"/>
    <property type="match status" value="1"/>
</dbReference>
<keyword evidence="4 6" id="KW-1133">Transmembrane helix</keyword>
<dbReference type="OrthoDB" id="9762947at2"/>
<feature type="transmembrane region" description="Helical" evidence="6">
    <location>
        <begin position="352"/>
        <end position="373"/>
    </location>
</feature>
<keyword evidence="3 6" id="KW-0812">Transmembrane</keyword>
<proteinExistence type="predicted"/>
<evidence type="ECO:0000256" key="6">
    <source>
        <dbReference type="SAM" id="Phobius"/>
    </source>
</evidence>
<feature type="transmembrane region" description="Helical" evidence="6">
    <location>
        <begin position="302"/>
        <end position="325"/>
    </location>
</feature>
<organism evidence="7 8">
    <name type="scientific">Marininema halotolerans</name>
    <dbReference type="NCBI Taxonomy" id="1155944"/>
    <lineage>
        <taxon>Bacteria</taxon>
        <taxon>Bacillati</taxon>
        <taxon>Bacillota</taxon>
        <taxon>Bacilli</taxon>
        <taxon>Bacillales</taxon>
        <taxon>Thermoactinomycetaceae</taxon>
        <taxon>Marininema</taxon>
    </lineage>
</organism>
<feature type="transmembrane region" description="Helical" evidence="6">
    <location>
        <begin position="379"/>
        <end position="398"/>
    </location>
</feature>
<dbReference type="InterPro" id="IPR002293">
    <property type="entry name" value="AA/rel_permease1"/>
</dbReference>
<feature type="transmembrane region" description="Helical" evidence="6">
    <location>
        <begin position="59"/>
        <end position="78"/>
    </location>
</feature>
<evidence type="ECO:0000256" key="3">
    <source>
        <dbReference type="ARBA" id="ARBA00022692"/>
    </source>
</evidence>
<reference evidence="8" key="1">
    <citation type="submission" date="2016-10" db="EMBL/GenBank/DDBJ databases">
        <authorList>
            <person name="Varghese N."/>
            <person name="Submissions S."/>
        </authorList>
    </citation>
    <scope>NUCLEOTIDE SEQUENCE [LARGE SCALE GENOMIC DNA]</scope>
    <source>
        <strain evidence="8">DSM 45789</strain>
    </source>
</reference>
<dbReference type="Proteomes" id="UP000198660">
    <property type="component" value="Unassembled WGS sequence"/>
</dbReference>
<protein>
    <submittedName>
        <fullName evidence="7">Basic amino acid/polyamine antiporter, APA family</fullName>
    </submittedName>
</protein>
<evidence type="ECO:0000313" key="8">
    <source>
        <dbReference type="Proteomes" id="UP000198660"/>
    </source>
</evidence>
<keyword evidence="5 6" id="KW-0472">Membrane</keyword>
<comment type="subcellular location">
    <subcellularLocation>
        <location evidence="1">Membrane</location>
        <topology evidence="1">Multi-pass membrane protein</topology>
    </subcellularLocation>
</comment>
<evidence type="ECO:0000256" key="2">
    <source>
        <dbReference type="ARBA" id="ARBA00022448"/>
    </source>
</evidence>
<accession>A0A1I6QEJ8</accession>
<sequence length="464" mass="50169">MDLFRKRSINELLQHSQKGNHLKRDLGTWDLTLLGIGAIIGTGIFVLTGEGAVTAGPGLILSFVISAIACGLSALAYAEFAALVPISGSAYTYSYATLGEFIAWIIGWDLVLEYLLAASTVSVGWSGYFQNLLEGLLGWKLPVALTAAPGGETEGALFNLPAFLILMIITFLLSRGISASKRTNNVMVVIKVSVVLLFIFVGINYVKPEHWQPFLPFGASGVMNAAAMVFFAYIGFDAVAAAAEETRNPAKDLPRGLILSLGICTLLYIIVTGIMTGIVPFMDFKGVNHPVSLALQVAGQDWMAGVVDLGAILGMTTVMLVMLYGQTRIFFTMSRDGLLPRRFSSVHPKYQTPFGATWFLGTIGALIGGLVPLDKLAELVNIGTLAAFTLVSIGVLILRKTQPNLKRPFRTPFVPVVPLGAIAFCVFLMSRLKAITWAAFLIWLVIGLIIYFTYSRRNSTLNQD</sequence>
<feature type="transmembrane region" description="Helical" evidence="6">
    <location>
        <begin position="217"/>
        <end position="236"/>
    </location>
</feature>
<dbReference type="GO" id="GO:0015171">
    <property type="term" value="F:amino acid transmembrane transporter activity"/>
    <property type="evidence" value="ECO:0007669"/>
    <property type="project" value="TreeGrafter"/>
</dbReference>
<evidence type="ECO:0000256" key="5">
    <source>
        <dbReference type="ARBA" id="ARBA00023136"/>
    </source>
</evidence>
<gene>
    <name evidence="7" type="ORF">SAMN05444972_103100</name>
</gene>
<keyword evidence="2" id="KW-0813">Transport</keyword>
<feature type="transmembrane region" description="Helical" evidence="6">
    <location>
        <begin position="257"/>
        <end position="282"/>
    </location>
</feature>
<dbReference type="RefSeq" id="WP_091834734.1">
    <property type="nucleotide sequence ID" value="NZ_FPAA01000003.1"/>
</dbReference>
<feature type="transmembrane region" description="Helical" evidence="6">
    <location>
        <begin position="26"/>
        <end position="47"/>
    </location>
</feature>
<dbReference type="AlphaFoldDB" id="A0A1I6QEJ8"/>
<feature type="transmembrane region" description="Helical" evidence="6">
    <location>
        <begin position="156"/>
        <end position="174"/>
    </location>
</feature>
<feature type="transmembrane region" description="Helical" evidence="6">
    <location>
        <begin position="435"/>
        <end position="454"/>
    </location>
</feature>
<dbReference type="PANTHER" id="PTHR43243">
    <property type="entry name" value="INNER MEMBRANE TRANSPORTER YGJI-RELATED"/>
    <property type="match status" value="1"/>
</dbReference>
<keyword evidence="8" id="KW-1185">Reference proteome</keyword>
<dbReference type="EMBL" id="FPAA01000003">
    <property type="protein sequence ID" value="SFS50822.1"/>
    <property type="molecule type" value="Genomic_DNA"/>
</dbReference>
<dbReference type="Gene3D" id="1.20.1740.10">
    <property type="entry name" value="Amino acid/polyamine transporter I"/>
    <property type="match status" value="1"/>
</dbReference>
<dbReference type="PIRSF" id="PIRSF006060">
    <property type="entry name" value="AA_transporter"/>
    <property type="match status" value="1"/>
</dbReference>
<dbReference type="GO" id="GO:0016020">
    <property type="term" value="C:membrane"/>
    <property type="evidence" value="ECO:0007669"/>
    <property type="project" value="UniProtKB-SubCell"/>
</dbReference>
<feature type="transmembrane region" description="Helical" evidence="6">
    <location>
        <begin position="186"/>
        <end position="205"/>
    </location>
</feature>